<accession>A0ABU6TKF7</accession>
<evidence type="ECO:0000256" key="1">
    <source>
        <dbReference type="SAM" id="MobiDB-lite"/>
    </source>
</evidence>
<dbReference type="EMBL" id="JASCZI010091161">
    <property type="protein sequence ID" value="MED6149256.1"/>
    <property type="molecule type" value="Genomic_DNA"/>
</dbReference>
<organism evidence="3 4">
    <name type="scientific">Stylosanthes scabra</name>
    <dbReference type="NCBI Taxonomy" id="79078"/>
    <lineage>
        <taxon>Eukaryota</taxon>
        <taxon>Viridiplantae</taxon>
        <taxon>Streptophyta</taxon>
        <taxon>Embryophyta</taxon>
        <taxon>Tracheophyta</taxon>
        <taxon>Spermatophyta</taxon>
        <taxon>Magnoliopsida</taxon>
        <taxon>eudicotyledons</taxon>
        <taxon>Gunneridae</taxon>
        <taxon>Pentapetalae</taxon>
        <taxon>rosids</taxon>
        <taxon>fabids</taxon>
        <taxon>Fabales</taxon>
        <taxon>Fabaceae</taxon>
        <taxon>Papilionoideae</taxon>
        <taxon>50 kb inversion clade</taxon>
        <taxon>dalbergioids sensu lato</taxon>
        <taxon>Dalbergieae</taxon>
        <taxon>Pterocarpus clade</taxon>
        <taxon>Stylosanthes</taxon>
    </lineage>
</organism>
<evidence type="ECO:0000259" key="2">
    <source>
        <dbReference type="Pfam" id="PF13456"/>
    </source>
</evidence>
<name>A0ABU6TKF7_9FABA</name>
<keyword evidence="4" id="KW-1185">Reference proteome</keyword>
<evidence type="ECO:0000313" key="4">
    <source>
        <dbReference type="Proteomes" id="UP001341840"/>
    </source>
</evidence>
<reference evidence="3 4" key="1">
    <citation type="journal article" date="2023" name="Plants (Basel)">
        <title>Bridging the Gap: Combining Genomics and Transcriptomics Approaches to Understand Stylosanthes scabra, an Orphan Legume from the Brazilian Caatinga.</title>
        <authorList>
            <person name="Ferreira-Neto J.R.C."/>
            <person name="da Silva M.D."/>
            <person name="Binneck E."/>
            <person name="de Melo N.F."/>
            <person name="da Silva R.H."/>
            <person name="de Melo A.L.T.M."/>
            <person name="Pandolfi V."/>
            <person name="Bustamante F.O."/>
            <person name="Brasileiro-Vidal A.C."/>
            <person name="Benko-Iseppon A.M."/>
        </authorList>
    </citation>
    <scope>NUCLEOTIDE SEQUENCE [LARGE SCALE GENOMIC DNA]</scope>
    <source>
        <tissue evidence="3">Leaves</tissue>
    </source>
</reference>
<sequence length="92" mass="10604">MGFQLGMRRVEVEVNSEEIKEVIEKLNPQNKCHNPILREIVLFKQRPWELAYRITKREGNTYADWLAKTALASSKPNNNNLNANTISTHQGP</sequence>
<proteinExistence type="predicted"/>
<comment type="caution">
    <text evidence="3">The sequence shown here is derived from an EMBL/GenBank/DDBJ whole genome shotgun (WGS) entry which is preliminary data.</text>
</comment>
<protein>
    <recommendedName>
        <fullName evidence="2">RNase H type-1 domain-containing protein</fullName>
    </recommendedName>
</protein>
<feature type="region of interest" description="Disordered" evidence="1">
    <location>
        <begin position="73"/>
        <end position="92"/>
    </location>
</feature>
<feature type="domain" description="RNase H type-1" evidence="2">
    <location>
        <begin position="4"/>
        <end position="70"/>
    </location>
</feature>
<dbReference type="InterPro" id="IPR002156">
    <property type="entry name" value="RNaseH_domain"/>
</dbReference>
<dbReference type="Proteomes" id="UP001341840">
    <property type="component" value="Unassembled WGS sequence"/>
</dbReference>
<evidence type="ECO:0000313" key="3">
    <source>
        <dbReference type="EMBL" id="MED6149256.1"/>
    </source>
</evidence>
<gene>
    <name evidence="3" type="ORF">PIB30_060694</name>
</gene>
<dbReference type="Pfam" id="PF13456">
    <property type="entry name" value="RVT_3"/>
    <property type="match status" value="1"/>
</dbReference>